<keyword evidence="2 7" id="KW-0812">Transmembrane</keyword>
<dbReference type="Pfam" id="PF00664">
    <property type="entry name" value="ABC_membrane"/>
    <property type="match status" value="1"/>
</dbReference>
<dbReference type="PANTHER" id="PTHR24221:SF248">
    <property type="entry name" value="ABC TRANSPORTER TRANSMEMBRANE REGION"/>
    <property type="match status" value="1"/>
</dbReference>
<evidence type="ECO:0000256" key="4">
    <source>
        <dbReference type="ARBA" id="ARBA00022840"/>
    </source>
</evidence>
<feature type="transmembrane region" description="Helical" evidence="7">
    <location>
        <begin position="169"/>
        <end position="191"/>
    </location>
</feature>
<dbReference type="Gene3D" id="1.20.1560.10">
    <property type="entry name" value="ABC transporter type 1, transmembrane domain"/>
    <property type="match status" value="1"/>
</dbReference>
<dbReference type="CDD" id="cd03245">
    <property type="entry name" value="ABCC_bacteriocin_exporters"/>
    <property type="match status" value="1"/>
</dbReference>
<feature type="transmembrane region" description="Helical" evidence="7">
    <location>
        <begin position="275"/>
        <end position="299"/>
    </location>
</feature>
<evidence type="ECO:0000259" key="10">
    <source>
        <dbReference type="PROSITE" id="PS50990"/>
    </source>
</evidence>
<dbReference type="NCBIfam" id="TIGR03375">
    <property type="entry name" value="type_I_sec_LssB"/>
    <property type="match status" value="1"/>
</dbReference>
<evidence type="ECO:0000256" key="1">
    <source>
        <dbReference type="ARBA" id="ARBA00004651"/>
    </source>
</evidence>
<dbReference type="PROSITE" id="PS50990">
    <property type="entry name" value="PEPTIDASE_C39"/>
    <property type="match status" value="1"/>
</dbReference>
<dbReference type="EMBL" id="BMKE01000040">
    <property type="protein sequence ID" value="GGB54224.1"/>
    <property type="molecule type" value="Genomic_DNA"/>
</dbReference>
<dbReference type="SUPFAM" id="SSF52540">
    <property type="entry name" value="P-loop containing nucleoside triphosphate hydrolases"/>
    <property type="match status" value="1"/>
</dbReference>
<dbReference type="InterPro" id="IPR036640">
    <property type="entry name" value="ABC1_TM_sf"/>
</dbReference>
<dbReference type="InterPro" id="IPR017871">
    <property type="entry name" value="ABC_transporter-like_CS"/>
</dbReference>
<dbReference type="InterPro" id="IPR039421">
    <property type="entry name" value="Type_1_exporter"/>
</dbReference>
<keyword evidence="5 7" id="KW-1133">Transmembrane helix</keyword>
<dbReference type="InterPro" id="IPR017750">
    <property type="entry name" value="ATPase_T1SS"/>
</dbReference>
<comment type="caution">
    <text evidence="11">The sequence shown here is derived from an EMBL/GenBank/DDBJ whole genome shotgun (WGS) entry which is preliminary data.</text>
</comment>
<gene>
    <name evidence="11" type="ORF">GCM10011502_29200</name>
</gene>
<dbReference type="PROSITE" id="PS50929">
    <property type="entry name" value="ABC_TM1F"/>
    <property type="match status" value="1"/>
</dbReference>
<comment type="subcellular location">
    <subcellularLocation>
        <location evidence="1">Cell membrane</location>
        <topology evidence="1">Multi-pass membrane protein</topology>
    </subcellularLocation>
</comment>
<feature type="transmembrane region" description="Helical" evidence="7">
    <location>
        <begin position="305"/>
        <end position="322"/>
    </location>
</feature>
<sequence length="720" mass="79284">MRALAFMQDSQPGQDPLLQSLVFLTKIYGHPYQGEALINGLPLADGKLTPLLFARAAERAELSAHHAAHSLDDISELLLPCVLLLKEGGAAVLLDIDSEQSRCRVMLPSSGEGEQWLPQEKLSASFTGQVIFTKPKFRFDARSPKILDTGEGHWFWGTLRRSFSIYRDVLIGSLLINIFALATPLFTMNVYDKIVPNLSFDSLWVLAVGAGIVFIFDFVLRMLRSHFIDVAGKKSDVLLSAQIFSKVMGMRMEARPPSTGAFAKHLQEFESVRDFLTSATVSALVDIPFSFIFLIIIWIFAGYMVWVPILAILLLISFSLLIQRPLKRSIEEGSRLASQKNANLVEGISGLETIKLFGAQGTFQHRWEQAVSHIANWGMKTRRLTNSVSTLASVVQQFTTISLIVLGVYLIAAGELSMGGLIAAVMLSGRAIAPMVQMSVLSTRYNQARSAMGILEQIMTSPEEHEAGRRFVHHPVFSGDILFDQVCFRYPGSEHDVLSNLNLHIKAGEKVAIIGRIGSGKTTLERLIVGLYKPTGGALRIDGIDIGQLQPAVLRRNIGCVPQDVNLFFGTIRDNIVIANPLADENQVLRAAQRAGVTLFTNQDPDGLDKQVGEGGRQLSGGQRQAVAIARALLNDPVMLMMDEPTSNMDNRSELYIRQELHKLTSKQTLLLVTHRTSMLEVVDRVIVLEQGRIVADGPKAQVLQQLQAGKVRSKEASNA</sequence>
<dbReference type="CDD" id="cd18587">
    <property type="entry name" value="ABC_6TM_LapB_like"/>
    <property type="match status" value="1"/>
</dbReference>
<dbReference type="InterPro" id="IPR011527">
    <property type="entry name" value="ABC1_TM_dom"/>
</dbReference>
<dbReference type="Gene3D" id="3.40.50.300">
    <property type="entry name" value="P-loop containing nucleotide triphosphate hydrolases"/>
    <property type="match status" value="1"/>
</dbReference>
<dbReference type="Proteomes" id="UP000646152">
    <property type="component" value="Unassembled WGS sequence"/>
</dbReference>
<dbReference type="Pfam" id="PF03412">
    <property type="entry name" value="Peptidase_C39"/>
    <property type="match status" value="1"/>
</dbReference>
<dbReference type="SMART" id="SM00382">
    <property type="entry name" value="AAA"/>
    <property type="match status" value="1"/>
</dbReference>
<evidence type="ECO:0000256" key="6">
    <source>
        <dbReference type="ARBA" id="ARBA00023136"/>
    </source>
</evidence>
<dbReference type="InterPro" id="IPR003593">
    <property type="entry name" value="AAA+_ATPase"/>
</dbReference>
<protein>
    <submittedName>
        <fullName evidence="11">ABC transporter</fullName>
    </submittedName>
</protein>
<evidence type="ECO:0000256" key="7">
    <source>
        <dbReference type="SAM" id="Phobius"/>
    </source>
</evidence>
<dbReference type="InterPro" id="IPR005074">
    <property type="entry name" value="Peptidase_C39"/>
</dbReference>
<dbReference type="Pfam" id="PF00005">
    <property type="entry name" value="ABC_tran"/>
    <property type="match status" value="1"/>
</dbReference>
<dbReference type="InterPro" id="IPR003439">
    <property type="entry name" value="ABC_transporter-like_ATP-bd"/>
</dbReference>
<keyword evidence="3" id="KW-0547">Nucleotide-binding</keyword>
<dbReference type="InterPro" id="IPR027417">
    <property type="entry name" value="P-loop_NTPase"/>
</dbReference>
<feature type="domain" description="ABC transmembrane type-1" evidence="9">
    <location>
        <begin position="169"/>
        <end position="447"/>
    </location>
</feature>
<evidence type="ECO:0000313" key="12">
    <source>
        <dbReference type="Proteomes" id="UP000646152"/>
    </source>
</evidence>
<keyword evidence="4" id="KW-0067">ATP-binding</keyword>
<evidence type="ECO:0000259" key="8">
    <source>
        <dbReference type="PROSITE" id="PS50893"/>
    </source>
</evidence>
<feature type="transmembrane region" description="Helical" evidence="7">
    <location>
        <begin position="203"/>
        <end position="223"/>
    </location>
</feature>
<feature type="domain" description="ABC transporter" evidence="8">
    <location>
        <begin position="481"/>
        <end position="716"/>
    </location>
</feature>
<proteinExistence type="predicted"/>
<dbReference type="PROSITE" id="PS00211">
    <property type="entry name" value="ABC_TRANSPORTER_1"/>
    <property type="match status" value="1"/>
</dbReference>
<keyword evidence="12" id="KW-1185">Reference proteome</keyword>
<evidence type="ECO:0000313" key="11">
    <source>
        <dbReference type="EMBL" id="GGB54224.1"/>
    </source>
</evidence>
<dbReference type="PROSITE" id="PS50893">
    <property type="entry name" value="ABC_TRANSPORTER_2"/>
    <property type="match status" value="1"/>
</dbReference>
<evidence type="ECO:0000256" key="2">
    <source>
        <dbReference type="ARBA" id="ARBA00022692"/>
    </source>
</evidence>
<name>A0ABQ1IYH2_9GAMM</name>
<keyword evidence="6 7" id="KW-0472">Membrane</keyword>
<evidence type="ECO:0000256" key="5">
    <source>
        <dbReference type="ARBA" id="ARBA00022989"/>
    </source>
</evidence>
<accession>A0ABQ1IYH2</accession>
<feature type="domain" description="Peptidase C39" evidence="10">
    <location>
        <begin position="8"/>
        <end position="133"/>
    </location>
</feature>
<dbReference type="PANTHER" id="PTHR24221">
    <property type="entry name" value="ATP-BINDING CASSETTE SUB-FAMILY B"/>
    <property type="match status" value="1"/>
</dbReference>
<dbReference type="SUPFAM" id="SSF90123">
    <property type="entry name" value="ABC transporter transmembrane region"/>
    <property type="match status" value="1"/>
</dbReference>
<evidence type="ECO:0000259" key="9">
    <source>
        <dbReference type="PROSITE" id="PS50929"/>
    </source>
</evidence>
<evidence type="ECO:0000256" key="3">
    <source>
        <dbReference type="ARBA" id="ARBA00022741"/>
    </source>
</evidence>
<reference evidence="12" key="1">
    <citation type="journal article" date="2019" name="Int. J. Syst. Evol. Microbiol.">
        <title>The Global Catalogue of Microorganisms (GCM) 10K type strain sequencing project: providing services to taxonomists for standard genome sequencing and annotation.</title>
        <authorList>
            <consortium name="The Broad Institute Genomics Platform"/>
            <consortium name="The Broad Institute Genome Sequencing Center for Infectious Disease"/>
            <person name="Wu L."/>
            <person name="Ma J."/>
        </authorList>
    </citation>
    <scope>NUCLEOTIDE SEQUENCE [LARGE SCALE GENOMIC DNA]</scope>
    <source>
        <strain evidence="12">CGMCC 1.15923</strain>
    </source>
</reference>
<organism evidence="11 12">
    <name type="scientific">Oceanisphaera marina</name>
    <dbReference type="NCBI Taxonomy" id="2017550"/>
    <lineage>
        <taxon>Bacteria</taxon>
        <taxon>Pseudomonadati</taxon>
        <taxon>Pseudomonadota</taxon>
        <taxon>Gammaproteobacteria</taxon>
        <taxon>Aeromonadales</taxon>
        <taxon>Aeromonadaceae</taxon>
        <taxon>Oceanisphaera</taxon>
    </lineage>
</organism>
<dbReference type="Gene3D" id="3.90.70.10">
    <property type="entry name" value="Cysteine proteinases"/>
    <property type="match status" value="1"/>
</dbReference>